<comment type="caution">
    <text evidence="7">The sequence shown here is derived from an EMBL/GenBank/DDBJ whole genome shotgun (WGS) entry which is preliminary data.</text>
</comment>
<evidence type="ECO:0000256" key="3">
    <source>
        <dbReference type="ARBA" id="ARBA00022989"/>
    </source>
</evidence>
<feature type="transmembrane region" description="Helical" evidence="5">
    <location>
        <begin position="391"/>
        <end position="411"/>
    </location>
</feature>
<evidence type="ECO:0000313" key="7">
    <source>
        <dbReference type="EMBL" id="KKN95060.1"/>
    </source>
</evidence>
<sequence length="496" mass="54351">MTVASVPLLSDQQLAYYYPEAADESLGPQAKVLSLIAAGMWGIGGLAVVGMMAVGLTIPAILTVGALGFVDSLMRRRVSVYALIGAICVFHLIGLVPGLVTVARLVGAWALILSAPRLLRSMDTRRIDPIFKWVVLFVILGVVSFPLSPRPLFSLLGSATMVQVYLVPAVMGVWLTCRRYRNMGLMVLVGFTTLLAVQQIRTGSPEIVETYRRAEAETFTESAKVDINEMARLMSIGVFSAIYLFLSTKGMVKKGLCVFFGMVLCIGIVIGKSRACYVAVPMAVMLGILMARRAKIGKRLAAALVAVFLTVVVFFVSSQFGFLGIGIKQRFDSIFEQGIEAGARNVYWSAYVRVSAARGFMPYGLQGMRFSEKANLLGITGHVAHNDMIDILAALGLPGLVLFLGIHGHLFRRIRRMRGHWEQMLAGMFWIFMLTAGMTQMDFLRKYYGLVLGLLLVMIRIDEKDRRVEQARLSYSYALAYQQTQGEATGGEPPGG</sequence>
<feature type="transmembrane region" description="Helical" evidence="5">
    <location>
        <begin position="41"/>
        <end position="66"/>
    </location>
</feature>
<evidence type="ECO:0000256" key="1">
    <source>
        <dbReference type="ARBA" id="ARBA00004141"/>
    </source>
</evidence>
<feature type="transmembrane region" description="Helical" evidence="5">
    <location>
        <begin position="102"/>
        <end position="119"/>
    </location>
</feature>
<gene>
    <name evidence="7" type="ORF">LCGC14_0181280</name>
</gene>
<comment type="subcellular location">
    <subcellularLocation>
        <location evidence="1">Membrane</location>
        <topology evidence="1">Multi-pass membrane protein</topology>
    </subcellularLocation>
</comment>
<feature type="transmembrane region" description="Helical" evidence="5">
    <location>
        <begin position="301"/>
        <end position="327"/>
    </location>
</feature>
<organism evidence="7">
    <name type="scientific">marine sediment metagenome</name>
    <dbReference type="NCBI Taxonomy" id="412755"/>
    <lineage>
        <taxon>unclassified sequences</taxon>
        <taxon>metagenomes</taxon>
        <taxon>ecological metagenomes</taxon>
    </lineage>
</organism>
<feature type="transmembrane region" description="Helical" evidence="5">
    <location>
        <begin position="230"/>
        <end position="248"/>
    </location>
</feature>
<dbReference type="InterPro" id="IPR007016">
    <property type="entry name" value="O-antigen_ligase-rel_domated"/>
</dbReference>
<keyword evidence="3 5" id="KW-1133">Transmembrane helix</keyword>
<dbReference type="Pfam" id="PF04932">
    <property type="entry name" value="Wzy_C"/>
    <property type="match status" value="1"/>
</dbReference>
<dbReference type="PANTHER" id="PTHR37422:SF13">
    <property type="entry name" value="LIPOPOLYSACCHARIDE BIOSYNTHESIS PROTEIN PA4999-RELATED"/>
    <property type="match status" value="1"/>
</dbReference>
<name>A0A0F9UPJ1_9ZZZZ</name>
<evidence type="ECO:0000256" key="5">
    <source>
        <dbReference type="SAM" id="Phobius"/>
    </source>
</evidence>
<reference evidence="7" key="1">
    <citation type="journal article" date="2015" name="Nature">
        <title>Complex archaea that bridge the gap between prokaryotes and eukaryotes.</title>
        <authorList>
            <person name="Spang A."/>
            <person name="Saw J.H."/>
            <person name="Jorgensen S.L."/>
            <person name="Zaremba-Niedzwiedzka K."/>
            <person name="Martijn J."/>
            <person name="Lind A.E."/>
            <person name="van Eijk R."/>
            <person name="Schleper C."/>
            <person name="Guy L."/>
            <person name="Ettema T.J."/>
        </authorList>
    </citation>
    <scope>NUCLEOTIDE SEQUENCE</scope>
</reference>
<feature type="transmembrane region" description="Helical" evidence="5">
    <location>
        <begin position="153"/>
        <end position="175"/>
    </location>
</feature>
<accession>A0A0F9UPJ1</accession>
<feature type="transmembrane region" description="Helical" evidence="5">
    <location>
        <begin position="255"/>
        <end position="271"/>
    </location>
</feature>
<evidence type="ECO:0000256" key="4">
    <source>
        <dbReference type="ARBA" id="ARBA00023136"/>
    </source>
</evidence>
<dbReference type="EMBL" id="LAZR01000073">
    <property type="protein sequence ID" value="KKN95060.1"/>
    <property type="molecule type" value="Genomic_DNA"/>
</dbReference>
<proteinExistence type="predicted"/>
<feature type="transmembrane region" description="Helical" evidence="5">
    <location>
        <begin position="423"/>
        <end position="441"/>
    </location>
</feature>
<keyword evidence="2 5" id="KW-0812">Transmembrane</keyword>
<evidence type="ECO:0000259" key="6">
    <source>
        <dbReference type="Pfam" id="PF04932"/>
    </source>
</evidence>
<evidence type="ECO:0000256" key="2">
    <source>
        <dbReference type="ARBA" id="ARBA00022692"/>
    </source>
</evidence>
<dbReference type="PANTHER" id="PTHR37422">
    <property type="entry name" value="TEICHURONIC ACID BIOSYNTHESIS PROTEIN TUAE"/>
    <property type="match status" value="1"/>
</dbReference>
<dbReference type="AlphaFoldDB" id="A0A0F9UPJ1"/>
<feature type="transmembrane region" description="Helical" evidence="5">
    <location>
        <begin position="78"/>
        <end position="96"/>
    </location>
</feature>
<feature type="transmembrane region" description="Helical" evidence="5">
    <location>
        <begin position="131"/>
        <end position="147"/>
    </location>
</feature>
<dbReference type="GO" id="GO:0016020">
    <property type="term" value="C:membrane"/>
    <property type="evidence" value="ECO:0007669"/>
    <property type="project" value="UniProtKB-SubCell"/>
</dbReference>
<dbReference type="InterPro" id="IPR051533">
    <property type="entry name" value="WaaL-like"/>
</dbReference>
<protein>
    <recommendedName>
        <fullName evidence="6">O-antigen ligase-related domain-containing protein</fullName>
    </recommendedName>
</protein>
<keyword evidence="4 5" id="KW-0472">Membrane</keyword>
<feature type="domain" description="O-antigen ligase-related" evidence="6">
    <location>
        <begin position="262"/>
        <end position="404"/>
    </location>
</feature>